<sequence>MSKIEDWGIHKVTLPLPFELDHINCYALKGNAGWSIVDCGVNIVASKNHWLDFMRTNNIRPEDIKAIYVTHYHPDHYGAAGWLQKISGAPIYMSSPEARAVEIFQKEKSRFIEALNILYQTNGMPTILLDTFCKSLNEMGSLVEPVAKISIINSNEKVKIGNLYFQIINTPGHADGHLCFYNEQFGILISGDQLLPEISPNISLWPGRDPNPLGSFLQSLQQLRQLPIKLVLPAHGQPFRDPVKRIDQIEGHHRERLKQMRQIAAQGATAYEIVRETFNTDLSPLEMRLAMGEVLAHLAYLVHKGELKVKNEKGVNVYHAVD</sequence>
<comment type="caution">
    <text evidence="2">The sequence shown here is derived from an EMBL/GenBank/DDBJ whole genome shotgun (WGS) entry which is preliminary data.</text>
</comment>
<dbReference type="SMART" id="SM00849">
    <property type="entry name" value="Lactamase_B"/>
    <property type="match status" value="1"/>
</dbReference>
<dbReference type="InterPro" id="IPR036388">
    <property type="entry name" value="WH-like_DNA-bd_sf"/>
</dbReference>
<name>A0A1Z5HQP7_9FIRM</name>
<keyword evidence="3" id="KW-1185">Reference proteome</keyword>
<evidence type="ECO:0000259" key="1">
    <source>
        <dbReference type="SMART" id="SM00849"/>
    </source>
</evidence>
<evidence type="ECO:0000313" key="2">
    <source>
        <dbReference type="EMBL" id="GAW91849.1"/>
    </source>
</evidence>
<protein>
    <submittedName>
        <fullName evidence="2">Beta-lactamase domain-containing protein</fullName>
    </submittedName>
</protein>
<dbReference type="SUPFAM" id="SSF56281">
    <property type="entry name" value="Metallo-hydrolase/oxidoreductase"/>
    <property type="match status" value="1"/>
</dbReference>
<dbReference type="InterPro" id="IPR048933">
    <property type="entry name" value="B_lactamase-like_C"/>
</dbReference>
<dbReference type="OrthoDB" id="9761531at2"/>
<evidence type="ECO:0000313" key="3">
    <source>
        <dbReference type="Proteomes" id="UP000197032"/>
    </source>
</evidence>
<dbReference type="Pfam" id="PF00753">
    <property type="entry name" value="Lactamase_B"/>
    <property type="match status" value="1"/>
</dbReference>
<feature type="domain" description="Metallo-beta-lactamase" evidence="1">
    <location>
        <begin position="22"/>
        <end position="235"/>
    </location>
</feature>
<dbReference type="EMBL" id="BDGJ01000035">
    <property type="protein sequence ID" value="GAW91849.1"/>
    <property type="molecule type" value="Genomic_DNA"/>
</dbReference>
<dbReference type="Proteomes" id="UP000197032">
    <property type="component" value="Unassembled WGS sequence"/>
</dbReference>
<proteinExistence type="predicted"/>
<dbReference type="Gene3D" id="1.10.10.10">
    <property type="entry name" value="Winged helix-like DNA-binding domain superfamily/Winged helix DNA-binding domain"/>
    <property type="match status" value="1"/>
</dbReference>
<dbReference type="PANTHER" id="PTHR23131:SF4">
    <property type="entry name" value="METALLO-BETA-LACTAMASE SUPERFAMILY POTEIN"/>
    <property type="match status" value="1"/>
</dbReference>
<reference evidence="3" key="1">
    <citation type="journal article" date="2017" name="Appl. Environ. Microbiol.">
        <title>Genomic analysis of Calderihabitans maritimus KKC1, a thermophilic hydrogenogenic carboxydotrophic bacterium isolated from marine sediment.</title>
        <authorList>
            <person name="Omae K."/>
            <person name="Yoneda Y."/>
            <person name="Fukuyama Y."/>
            <person name="Yoshida T."/>
            <person name="Sako Y."/>
        </authorList>
    </citation>
    <scope>NUCLEOTIDE SEQUENCE [LARGE SCALE GENOMIC DNA]</scope>
    <source>
        <strain evidence="3">KKC1</strain>
    </source>
</reference>
<accession>A0A1Z5HQP7</accession>
<dbReference type="CDD" id="cd07725">
    <property type="entry name" value="TTHA1429-like_MBL-fold"/>
    <property type="match status" value="1"/>
</dbReference>
<dbReference type="RefSeq" id="WP_088553318.1">
    <property type="nucleotide sequence ID" value="NZ_BDGJ01000035.1"/>
</dbReference>
<dbReference type="Gene3D" id="3.60.15.10">
    <property type="entry name" value="Ribonuclease Z/Hydroxyacylglutathione hydrolase-like"/>
    <property type="match status" value="1"/>
</dbReference>
<dbReference type="InterPro" id="IPR050662">
    <property type="entry name" value="Sec-metab_biosynth-thioest"/>
</dbReference>
<dbReference type="InterPro" id="IPR036866">
    <property type="entry name" value="RibonucZ/Hydroxyglut_hydro"/>
</dbReference>
<dbReference type="PANTHER" id="PTHR23131">
    <property type="entry name" value="ENDORIBONUCLEASE LACTB2"/>
    <property type="match status" value="1"/>
</dbReference>
<dbReference type="Pfam" id="PF21221">
    <property type="entry name" value="B_lactamase-like_C"/>
    <property type="match status" value="1"/>
</dbReference>
<gene>
    <name evidence="2" type="ORF">KKC1_10100</name>
</gene>
<dbReference type="AlphaFoldDB" id="A0A1Z5HQP7"/>
<dbReference type="InterPro" id="IPR001279">
    <property type="entry name" value="Metallo-B-lactamas"/>
</dbReference>
<organism evidence="2 3">
    <name type="scientific">Calderihabitans maritimus</name>
    <dbReference type="NCBI Taxonomy" id="1246530"/>
    <lineage>
        <taxon>Bacteria</taxon>
        <taxon>Bacillati</taxon>
        <taxon>Bacillota</taxon>
        <taxon>Clostridia</taxon>
        <taxon>Neomoorellales</taxon>
        <taxon>Calderihabitantaceae</taxon>
        <taxon>Calderihabitans</taxon>
    </lineage>
</organism>